<dbReference type="STRING" id="1796616.A4V09_23615"/>
<protein>
    <submittedName>
        <fullName evidence="1">Uncharacterized protein</fullName>
    </submittedName>
</protein>
<proteinExistence type="predicted"/>
<evidence type="ECO:0000313" key="2">
    <source>
        <dbReference type="Proteomes" id="UP000092574"/>
    </source>
</evidence>
<dbReference type="RefSeq" id="WP_065544547.1">
    <property type="nucleotide sequence ID" value="NZ_CP015405.2"/>
</dbReference>
<dbReference type="AlphaFoldDB" id="A0A1C7IFG6"/>
<name>A0A1C7IFG6_9FIRM</name>
<evidence type="ECO:0000313" key="1">
    <source>
        <dbReference type="EMBL" id="ANU78466.1"/>
    </source>
</evidence>
<accession>A0A1C7IFG6</accession>
<dbReference type="Proteomes" id="UP000092574">
    <property type="component" value="Chromosome"/>
</dbReference>
<dbReference type="KEGG" id="byl:A4V09_23615"/>
<sequence>MKYYEQLMEQRVFDYKDLSEIISENQNTISSLLRDYIRKHYIEQIRKGLYVVVSMETGAPAANRFEIGSHILEGGYISHHSAFEYFGLTNQMMFTVQVSGKGRFRPFSFDGYEYQSFRERIKEGVLQKENGIRVTDVERTVLDSINDLEKVGGLAELCQCLQMIPFLDEEKLLWYMEQYGKQFLYQKAGFLLEHLKTDLKLSDCFFNKCREYMGKSKRYFSDTMDRKVLRYSPSWQLYVPKDFMRMAELEE</sequence>
<gene>
    <name evidence="1" type="ORF">A4V09_23615</name>
</gene>
<dbReference type="OrthoDB" id="9814778at2"/>
<keyword evidence="2" id="KW-1185">Reference proteome</keyword>
<dbReference type="EMBL" id="CP015405">
    <property type="protein sequence ID" value="ANU78466.1"/>
    <property type="molecule type" value="Genomic_DNA"/>
</dbReference>
<organism evidence="1 2">
    <name type="scientific">Blautia pseudococcoides</name>
    <dbReference type="NCBI Taxonomy" id="1796616"/>
    <lineage>
        <taxon>Bacteria</taxon>
        <taxon>Bacillati</taxon>
        <taxon>Bacillota</taxon>
        <taxon>Clostridia</taxon>
        <taxon>Lachnospirales</taxon>
        <taxon>Lachnospiraceae</taxon>
        <taxon>Blautia</taxon>
    </lineage>
</organism>
<reference evidence="1" key="1">
    <citation type="submission" date="2017-04" db="EMBL/GenBank/DDBJ databases">
        <title>Complete Genome Sequences of Twelve Strains of a Stable Defined Moderately Diverse Mouse Microbiota 2 (sDMDMm2).</title>
        <authorList>
            <person name="Uchimura Y."/>
            <person name="Wyss M."/>
            <person name="Brugiroux S."/>
            <person name="Limenitakis J.P."/>
            <person name="Stecher B."/>
            <person name="McCoy K.D."/>
            <person name="Macpherson A.J."/>
        </authorList>
    </citation>
    <scope>NUCLEOTIDE SEQUENCE</scope>
    <source>
        <strain evidence="1">YL58</strain>
    </source>
</reference>